<dbReference type="InterPro" id="IPR001310">
    <property type="entry name" value="Histidine_triad_HIT"/>
</dbReference>
<dbReference type="RefSeq" id="WP_103324029.1">
    <property type="nucleotide sequence ID" value="NZ_CP133164.1"/>
</dbReference>
<proteinExistence type="predicted"/>
<evidence type="ECO:0000313" key="3">
    <source>
        <dbReference type="EMBL" id="WMN16706.1"/>
    </source>
</evidence>
<evidence type="ECO:0000256" key="1">
    <source>
        <dbReference type="PROSITE-ProRule" id="PRU00464"/>
    </source>
</evidence>
<keyword evidence="3" id="KW-0489">Methyltransferase</keyword>
<dbReference type="PANTHER" id="PTHR46648:SF1">
    <property type="entry name" value="ADENOSINE 5'-MONOPHOSPHORAMIDASE HNT1"/>
    <property type="match status" value="1"/>
</dbReference>
<organism evidence="3 4">
    <name type="scientific">Pseudomonas piscis</name>
    <dbReference type="NCBI Taxonomy" id="2614538"/>
    <lineage>
        <taxon>Bacteria</taxon>
        <taxon>Pseudomonadati</taxon>
        <taxon>Pseudomonadota</taxon>
        <taxon>Gammaproteobacteria</taxon>
        <taxon>Pseudomonadales</taxon>
        <taxon>Pseudomonadaceae</taxon>
        <taxon>Pseudomonas</taxon>
    </lineage>
</organism>
<feature type="domain" description="HIT" evidence="2">
    <location>
        <begin position="4"/>
        <end position="112"/>
    </location>
</feature>
<dbReference type="InterPro" id="IPR036265">
    <property type="entry name" value="HIT-like_sf"/>
</dbReference>
<protein>
    <submittedName>
        <fullName evidence="3">HIT family protein</fullName>
        <ecNumber evidence="3">2.1.1.-</ecNumber>
    </submittedName>
</protein>
<dbReference type="InterPro" id="IPR011146">
    <property type="entry name" value="HIT-like"/>
</dbReference>
<evidence type="ECO:0000313" key="4">
    <source>
        <dbReference type="Proteomes" id="UP001237292"/>
    </source>
</evidence>
<dbReference type="PANTHER" id="PTHR46648">
    <property type="entry name" value="HIT FAMILY PROTEIN 1"/>
    <property type="match status" value="1"/>
</dbReference>
<dbReference type="EC" id="2.1.1.-" evidence="3"/>
<dbReference type="Pfam" id="PF01230">
    <property type="entry name" value="HIT"/>
    <property type="match status" value="1"/>
</dbReference>
<feature type="short sequence motif" description="Histidine triad motif" evidence="1">
    <location>
        <begin position="97"/>
        <end position="101"/>
    </location>
</feature>
<reference evidence="3 4" key="1">
    <citation type="journal article" date="2023" name="Access Microbiol">
        <title>The genome of a steinernematid-associated Pseudomonas piscis bacterium encodes the biosynthesis of insect toxins.</title>
        <authorList>
            <person name="Awori R.M."/>
            <person name="Hendre P."/>
            <person name="Amugune N.O."/>
        </authorList>
    </citation>
    <scope>NUCLEOTIDE SEQUENCE [LARGE SCALE GENOMIC DNA]</scope>
    <source>
        <strain evidence="3 4">75</strain>
    </source>
</reference>
<dbReference type="SUPFAM" id="SSF54197">
    <property type="entry name" value="HIT-like"/>
    <property type="match status" value="1"/>
</dbReference>
<sequence>MNCIFCQIIAGALPAAVIYRDEHCMAFMDVHPLGQGHVLLIPQSHVEKLDQLPGFVRQHLYQVFDGLVAAQRRAGFGVEGTHLLVNDGRATNQHIPHAHMHLIPRRSGDGLGFAARLLLHFTGLFGPKAKVDTLQRQAALIAGEVRVPWVSETPAGGGR</sequence>
<dbReference type="Gene3D" id="3.30.428.10">
    <property type="entry name" value="HIT-like"/>
    <property type="match status" value="1"/>
</dbReference>
<dbReference type="EMBL" id="CP133164">
    <property type="protein sequence ID" value="WMN16706.1"/>
    <property type="molecule type" value="Genomic_DNA"/>
</dbReference>
<keyword evidence="3" id="KW-0808">Transferase</keyword>
<dbReference type="PROSITE" id="PS51084">
    <property type="entry name" value="HIT_2"/>
    <property type="match status" value="1"/>
</dbReference>
<accession>A0ABY9NE30</accession>
<dbReference type="GO" id="GO:0032259">
    <property type="term" value="P:methylation"/>
    <property type="evidence" value="ECO:0007669"/>
    <property type="project" value="UniProtKB-KW"/>
</dbReference>
<dbReference type="PRINTS" id="PR00332">
    <property type="entry name" value="HISTRIAD"/>
</dbReference>
<keyword evidence="4" id="KW-1185">Reference proteome</keyword>
<gene>
    <name evidence="3" type="ORF">QL104_25670</name>
</gene>
<evidence type="ECO:0000259" key="2">
    <source>
        <dbReference type="PROSITE" id="PS51084"/>
    </source>
</evidence>
<dbReference type="Proteomes" id="UP001237292">
    <property type="component" value="Chromosome"/>
</dbReference>
<dbReference type="GO" id="GO:0008168">
    <property type="term" value="F:methyltransferase activity"/>
    <property type="evidence" value="ECO:0007669"/>
    <property type="project" value="UniProtKB-KW"/>
</dbReference>
<name>A0ABY9NE30_9PSED</name>